<dbReference type="EMBL" id="BQNB010020553">
    <property type="protein sequence ID" value="GJT97193.1"/>
    <property type="molecule type" value="Genomic_DNA"/>
</dbReference>
<gene>
    <name evidence="1" type="ORF">Tco_1092711</name>
</gene>
<proteinExistence type="predicted"/>
<reference evidence="1" key="2">
    <citation type="submission" date="2022-01" db="EMBL/GenBank/DDBJ databases">
        <authorList>
            <person name="Yamashiro T."/>
            <person name="Shiraishi A."/>
            <person name="Satake H."/>
            <person name="Nakayama K."/>
        </authorList>
    </citation>
    <scope>NUCLEOTIDE SEQUENCE</scope>
</reference>
<dbReference type="Proteomes" id="UP001151760">
    <property type="component" value="Unassembled WGS sequence"/>
</dbReference>
<name>A0ABQ5ICU7_9ASTR</name>
<dbReference type="PANTHER" id="PTHR12360">
    <property type="entry name" value="NUCLEAR TRANSCRIPTION FACTOR, X-BOX BINDING 1 NFX1"/>
    <property type="match status" value="1"/>
</dbReference>
<dbReference type="PANTHER" id="PTHR12360:SF12">
    <property type="entry name" value="TRANSCRIPTIONAL REPRESSOR NF-X1"/>
    <property type="match status" value="1"/>
</dbReference>
<evidence type="ECO:0000313" key="1">
    <source>
        <dbReference type="EMBL" id="GJT97193.1"/>
    </source>
</evidence>
<comment type="caution">
    <text evidence="1">The sequence shown here is derived from an EMBL/GenBank/DDBJ whole genome shotgun (WGS) entry which is preliminary data.</text>
</comment>
<dbReference type="InterPro" id="IPR034078">
    <property type="entry name" value="NFX1_fam"/>
</dbReference>
<keyword evidence="2" id="KW-1185">Reference proteome</keyword>
<accession>A0ABQ5ICU7</accession>
<evidence type="ECO:0000313" key="2">
    <source>
        <dbReference type="Proteomes" id="UP001151760"/>
    </source>
</evidence>
<reference evidence="1" key="1">
    <citation type="journal article" date="2022" name="Int. J. Mol. Sci.">
        <title>Draft Genome of Tanacetum Coccineum: Genomic Comparison of Closely Related Tanacetum-Family Plants.</title>
        <authorList>
            <person name="Yamashiro T."/>
            <person name="Shiraishi A."/>
            <person name="Nakayama K."/>
            <person name="Satake H."/>
        </authorList>
    </citation>
    <scope>NUCLEOTIDE SEQUENCE</scope>
</reference>
<sequence>MWGLAERLRAHKTATLNCDAGGMYNVVITVDIVLEAYVAQKLLVPLQPVELNGKKIPLGQRKLTCDDEYSEVQCKKFLANALGVDTNLEALYFGESSAVSNMLGDLFRHDPKWALSVEERCKMLVLVRGRSGGSIKFHVFCPMLKEKRNAVRLIANRWKLSIRDAGCEPKHLSFSR</sequence>
<organism evidence="1 2">
    <name type="scientific">Tanacetum coccineum</name>
    <dbReference type="NCBI Taxonomy" id="301880"/>
    <lineage>
        <taxon>Eukaryota</taxon>
        <taxon>Viridiplantae</taxon>
        <taxon>Streptophyta</taxon>
        <taxon>Embryophyta</taxon>
        <taxon>Tracheophyta</taxon>
        <taxon>Spermatophyta</taxon>
        <taxon>Magnoliopsida</taxon>
        <taxon>eudicotyledons</taxon>
        <taxon>Gunneridae</taxon>
        <taxon>Pentapetalae</taxon>
        <taxon>asterids</taxon>
        <taxon>campanulids</taxon>
        <taxon>Asterales</taxon>
        <taxon>Asteraceae</taxon>
        <taxon>Asteroideae</taxon>
        <taxon>Anthemideae</taxon>
        <taxon>Anthemidinae</taxon>
        <taxon>Tanacetum</taxon>
    </lineage>
</organism>
<protein>
    <submittedName>
        <fullName evidence="1">NF-X1-type zinc finger protein NFXL1</fullName>
    </submittedName>
</protein>